<accession>A0A8H4L5X7</accession>
<evidence type="ECO:0000313" key="2">
    <source>
        <dbReference type="Proteomes" id="UP000554235"/>
    </source>
</evidence>
<sequence length="189" mass="22126">MLRDTRSLTIETGKRSLRRATGLLRSQFYSSLEEAFAVRNAYPFTNIATETLALDKKLRKTWELVGDGLIHQPAASIKAYPYTKLRCHYALLGSMQKSFGIREGYRNSKELFYAVESQMSSRELHYERLVIPTDDSSSYYSFTTDTLLQWVPWNIYKFCVGFEMVYSFQDPHFVTWEHTRIVLMFLRGL</sequence>
<protein>
    <submittedName>
        <fullName evidence="1">AT hook DNA-binding motif</fullName>
    </submittedName>
</protein>
<dbReference type="OrthoDB" id="5369347at2759"/>
<keyword evidence="2" id="KW-1185">Reference proteome</keyword>
<keyword evidence="1" id="KW-0238">DNA-binding</keyword>
<organism evidence="1 2">
    <name type="scientific">Fusarium albosuccineum</name>
    <dbReference type="NCBI Taxonomy" id="1237068"/>
    <lineage>
        <taxon>Eukaryota</taxon>
        <taxon>Fungi</taxon>
        <taxon>Dikarya</taxon>
        <taxon>Ascomycota</taxon>
        <taxon>Pezizomycotina</taxon>
        <taxon>Sordariomycetes</taxon>
        <taxon>Hypocreomycetidae</taxon>
        <taxon>Hypocreales</taxon>
        <taxon>Nectriaceae</taxon>
        <taxon>Fusarium</taxon>
        <taxon>Fusarium decemcellulare species complex</taxon>
    </lineage>
</organism>
<comment type="caution">
    <text evidence="1">The sequence shown here is derived from an EMBL/GenBank/DDBJ whole genome shotgun (WGS) entry which is preliminary data.</text>
</comment>
<proteinExistence type="predicted"/>
<dbReference type="Proteomes" id="UP000554235">
    <property type="component" value="Unassembled WGS sequence"/>
</dbReference>
<reference evidence="1 2" key="1">
    <citation type="submission" date="2020-01" db="EMBL/GenBank/DDBJ databases">
        <title>Identification and distribution of gene clusters putatively required for synthesis of sphingolipid metabolism inhibitors in phylogenetically diverse species of the filamentous fungus Fusarium.</title>
        <authorList>
            <person name="Kim H.-S."/>
            <person name="Busman M."/>
            <person name="Brown D.W."/>
            <person name="Divon H."/>
            <person name="Uhlig S."/>
            <person name="Proctor R.H."/>
        </authorList>
    </citation>
    <scope>NUCLEOTIDE SEQUENCE [LARGE SCALE GENOMIC DNA]</scope>
    <source>
        <strain evidence="1 2">NRRL 20459</strain>
    </source>
</reference>
<name>A0A8H4L5X7_9HYPO</name>
<evidence type="ECO:0000313" key="1">
    <source>
        <dbReference type="EMBL" id="KAF4461824.1"/>
    </source>
</evidence>
<dbReference type="EMBL" id="JAADYS010001646">
    <property type="protein sequence ID" value="KAF4461824.1"/>
    <property type="molecule type" value="Genomic_DNA"/>
</dbReference>
<dbReference type="AlphaFoldDB" id="A0A8H4L5X7"/>
<dbReference type="GO" id="GO:0003677">
    <property type="term" value="F:DNA binding"/>
    <property type="evidence" value="ECO:0007669"/>
    <property type="project" value="UniProtKB-KW"/>
</dbReference>
<gene>
    <name evidence="1" type="ORF">FALBO_11373</name>
</gene>